<evidence type="ECO:0000256" key="5">
    <source>
        <dbReference type="ARBA" id="ARBA00023210"/>
    </source>
</evidence>
<evidence type="ECO:0000256" key="7">
    <source>
        <dbReference type="ARBA" id="ARBA00024910"/>
    </source>
</evidence>
<keyword evidence="5" id="KW-0717">Septation</keyword>
<sequence>MREVTDTTTASVEIYDQVYRLRGVDPEHIARLGALVDGKMRAVSAHGATVDSLRVAVLAALNIADELMELRARHRELVASLDRSETHTRSRASSLTNMLDEALGDEYLDRIAV</sequence>
<keyword evidence="11" id="KW-1185">Reference proteome</keyword>
<dbReference type="SUPFAM" id="SSF102829">
    <property type="entry name" value="Cell division protein ZapA-like"/>
    <property type="match status" value="1"/>
</dbReference>
<evidence type="ECO:0000313" key="10">
    <source>
        <dbReference type="EMBL" id="MFN2974626.1"/>
    </source>
</evidence>
<protein>
    <recommendedName>
        <fullName evidence="2">Cell division protein ZapA</fullName>
    </recommendedName>
    <alternativeName>
        <fullName evidence="9">Z ring-associated protein ZapA</fullName>
    </alternativeName>
</protein>
<dbReference type="Proteomes" id="UP001634747">
    <property type="component" value="Unassembled WGS sequence"/>
</dbReference>
<evidence type="ECO:0000256" key="1">
    <source>
        <dbReference type="ARBA" id="ARBA00004496"/>
    </source>
</evidence>
<dbReference type="InterPro" id="IPR036192">
    <property type="entry name" value="Cell_div_ZapA-like_sf"/>
</dbReference>
<comment type="caution">
    <text evidence="10">The sequence shown here is derived from an EMBL/GenBank/DDBJ whole genome shotgun (WGS) entry which is preliminary data.</text>
</comment>
<dbReference type="RefSeq" id="WP_344687373.1">
    <property type="nucleotide sequence ID" value="NZ_BAABBH010000001.1"/>
</dbReference>
<keyword evidence="3" id="KW-0963">Cytoplasm</keyword>
<evidence type="ECO:0000256" key="4">
    <source>
        <dbReference type="ARBA" id="ARBA00022618"/>
    </source>
</evidence>
<evidence type="ECO:0000256" key="9">
    <source>
        <dbReference type="ARBA" id="ARBA00033158"/>
    </source>
</evidence>
<dbReference type="Gene3D" id="6.10.250.790">
    <property type="match status" value="1"/>
</dbReference>
<organism evidence="10 11">
    <name type="scientific">Terriglobus aquaticus</name>
    <dbReference type="NCBI Taxonomy" id="940139"/>
    <lineage>
        <taxon>Bacteria</taxon>
        <taxon>Pseudomonadati</taxon>
        <taxon>Acidobacteriota</taxon>
        <taxon>Terriglobia</taxon>
        <taxon>Terriglobales</taxon>
        <taxon>Acidobacteriaceae</taxon>
        <taxon>Terriglobus</taxon>
    </lineage>
</organism>
<dbReference type="PANTHER" id="PTHR34981:SF1">
    <property type="entry name" value="CELL DIVISION PROTEIN ZAPA"/>
    <property type="match status" value="1"/>
</dbReference>
<evidence type="ECO:0000256" key="6">
    <source>
        <dbReference type="ARBA" id="ARBA00023306"/>
    </source>
</evidence>
<evidence type="ECO:0000256" key="8">
    <source>
        <dbReference type="ARBA" id="ARBA00026068"/>
    </source>
</evidence>
<dbReference type="Pfam" id="PF05164">
    <property type="entry name" value="ZapA"/>
    <property type="match status" value="1"/>
</dbReference>
<dbReference type="PANTHER" id="PTHR34981">
    <property type="entry name" value="CELL DIVISION PROTEIN ZAPA"/>
    <property type="match status" value="1"/>
</dbReference>
<gene>
    <name evidence="10" type="ORF">ACK2TP_02500</name>
</gene>
<accession>A0ABW9KFZ6</accession>
<dbReference type="InterPro" id="IPR053712">
    <property type="entry name" value="Bac_CellDiv_Activator"/>
</dbReference>
<dbReference type="InterPro" id="IPR007838">
    <property type="entry name" value="Cell_div_ZapA-like"/>
</dbReference>
<comment type="subcellular location">
    <subcellularLocation>
        <location evidence="1">Cytoplasm</location>
    </subcellularLocation>
</comment>
<dbReference type="EMBL" id="JBJYXY010000001">
    <property type="protein sequence ID" value="MFN2974626.1"/>
    <property type="molecule type" value="Genomic_DNA"/>
</dbReference>
<comment type="function">
    <text evidence="7">Activator of cell division through the inhibition of FtsZ GTPase activity, therefore promoting FtsZ assembly into bundles of protofilaments necessary for the formation of the division Z ring. It is recruited early at mid-cell but it is not essential for cell division.</text>
</comment>
<dbReference type="GO" id="GO:0051301">
    <property type="term" value="P:cell division"/>
    <property type="evidence" value="ECO:0007669"/>
    <property type="project" value="UniProtKB-KW"/>
</dbReference>
<evidence type="ECO:0000256" key="3">
    <source>
        <dbReference type="ARBA" id="ARBA00022490"/>
    </source>
</evidence>
<evidence type="ECO:0000256" key="2">
    <source>
        <dbReference type="ARBA" id="ARBA00015195"/>
    </source>
</evidence>
<comment type="subunit">
    <text evidence="8">Homodimer. Interacts with FtsZ.</text>
</comment>
<reference evidence="10 11" key="1">
    <citation type="submission" date="2024-12" db="EMBL/GenBank/DDBJ databases">
        <authorList>
            <person name="Lee Y."/>
        </authorList>
    </citation>
    <scope>NUCLEOTIDE SEQUENCE [LARGE SCALE GENOMIC DNA]</scope>
    <source>
        <strain evidence="10 11">03SUJ4</strain>
    </source>
</reference>
<keyword evidence="4 10" id="KW-0132">Cell division</keyword>
<evidence type="ECO:0000313" key="11">
    <source>
        <dbReference type="Proteomes" id="UP001634747"/>
    </source>
</evidence>
<name>A0ABW9KFZ6_9BACT</name>
<proteinExistence type="predicted"/>
<keyword evidence="6" id="KW-0131">Cell cycle</keyword>